<comment type="caution">
    <text evidence="3">The sequence shown here is derived from an EMBL/GenBank/DDBJ whole genome shotgun (WGS) entry which is preliminary data.</text>
</comment>
<feature type="transmembrane region" description="Helical" evidence="1">
    <location>
        <begin position="72"/>
        <end position="97"/>
    </location>
</feature>
<sequence length="343" mass="39229">MKRLSLYWKCQLAGWSAASLYWAYTGWRGQGFLWSLGILYFISDVVLYILLTHTYRNMVLRQGWHRLSLRQLLPRIIPADLLLGVLFMITTIGKIYLLREWVTGFVPPFPVFFEENWLAVLMAGLRLMTIWVLAYHLYHYAQREITIAKENARLEVISKEAQLNSLSAQLNPHFFFNSLNNIKSLIIENPMAARRAVDLLADLLRSSLYGRDKMLVTLGEEMDLVKDYLELEKLRLEERLEAQLSIDETLLDQQVPRLCIQTLVENAIKHGGGTIVIEISRKGECIAVRVQNPGKLDTGKSSTGLGLKNLRERMQLQYPGQGVFAINEHSNGIILATLLIPCV</sequence>
<protein>
    <submittedName>
        <fullName evidence="3">Histidine kinase</fullName>
    </submittedName>
</protein>
<dbReference type="GO" id="GO:0000155">
    <property type="term" value="F:phosphorelay sensor kinase activity"/>
    <property type="evidence" value="ECO:0007669"/>
    <property type="project" value="InterPro"/>
</dbReference>
<dbReference type="InterPro" id="IPR010559">
    <property type="entry name" value="Sig_transdc_His_kin_internal"/>
</dbReference>
<evidence type="ECO:0000256" key="1">
    <source>
        <dbReference type="SAM" id="Phobius"/>
    </source>
</evidence>
<feature type="domain" description="Signal transduction histidine kinase internal region" evidence="2">
    <location>
        <begin position="161"/>
        <end position="240"/>
    </location>
</feature>
<evidence type="ECO:0000313" key="4">
    <source>
        <dbReference type="Proteomes" id="UP000240978"/>
    </source>
</evidence>
<dbReference type="EMBL" id="PYGK01000007">
    <property type="protein sequence ID" value="PSL29033.1"/>
    <property type="molecule type" value="Genomic_DNA"/>
</dbReference>
<dbReference type="GO" id="GO:0016020">
    <property type="term" value="C:membrane"/>
    <property type="evidence" value="ECO:0007669"/>
    <property type="project" value="InterPro"/>
</dbReference>
<dbReference type="Gene3D" id="3.30.565.10">
    <property type="entry name" value="Histidine kinase-like ATPase, C-terminal domain"/>
    <property type="match status" value="1"/>
</dbReference>
<feature type="transmembrane region" description="Helical" evidence="1">
    <location>
        <begin position="31"/>
        <end position="51"/>
    </location>
</feature>
<dbReference type="SUPFAM" id="SSF55874">
    <property type="entry name" value="ATPase domain of HSP90 chaperone/DNA topoisomerase II/histidine kinase"/>
    <property type="match status" value="1"/>
</dbReference>
<gene>
    <name evidence="3" type="ORF">CLV42_107179</name>
</gene>
<dbReference type="Proteomes" id="UP000240978">
    <property type="component" value="Unassembled WGS sequence"/>
</dbReference>
<dbReference type="OrthoDB" id="9792992at2"/>
<organism evidence="3 4">
    <name type="scientific">Chitinophaga ginsengisoli</name>
    <dbReference type="NCBI Taxonomy" id="363837"/>
    <lineage>
        <taxon>Bacteria</taxon>
        <taxon>Pseudomonadati</taxon>
        <taxon>Bacteroidota</taxon>
        <taxon>Chitinophagia</taxon>
        <taxon>Chitinophagales</taxon>
        <taxon>Chitinophagaceae</taxon>
        <taxon>Chitinophaga</taxon>
    </lineage>
</organism>
<keyword evidence="1" id="KW-0472">Membrane</keyword>
<dbReference type="AlphaFoldDB" id="A0A2P8G4X6"/>
<accession>A0A2P8G4X6</accession>
<proteinExistence type="predicted"/>
<dbReference type="Pfam" id="PF06580">
    <property type="entry name" value="His_kinase"/>
    <property type="match status" value="1"/>
</dbReference>
<reference evidence="3 4" key="1">
    <citation type="submission" date="2018-03" db="EMBL/GenBank/DDBJ databases">
        <title>Genomic Encyclopedia of Archaeal and Bacterial Type Strains, Phase II (KMG-II): from individual species to whole genera.</title>
        <authorList>
            <person name="Goeker M."/>
        </authorList>
    </citation>
    <scope>NUCLEOTIDE SEQUENCE [LARGE SCALE GENOMIC DNA]</scope>
    <source>
        <strain evidence="3 4">DSM 18107</strain>
    </source>
</reference>
<dbReference type="PANTHER" id="PTHR34220:SF7">
    <property type="entry name" value="SENSOR HISTIDINE KINASE YPDA"/>
    <property type="match status" value="1"/>
</dbReference>
<keyword evidence="1" id="KW-0812">Transmembrane</keyword>
<keyword evidence="3" id="KW-0418">Kinase</keyword>
<name>A0A2P8G4X6_9BACT</name>
<keyword evidence="3" id="KW-0808">Transferase</keyword>
<feature type="transmembrane region" description="Helical" evidence="1">
    <location>
        <begin position="117"/>
        <end position="138"/>
    </location>
</feature>
<dbReference type="InterPro" id="IPR036890">
    <property type="entry name" value="HATPase_C_sf"/>
</dbReference>
<keyword evidence="1" id="KW-1133">Transmembrane helix</keyword>
<dbReference type="PANTHER" id="PTHR34220">
    <property type="entry name" value="SENSOR HISTIDINE KINASE YPDA"/>
    <property type="match status" value="1"/>
</dbReference>
<dbReference type="InterPro" id="IPR050640">
    <property type="entry name" value="Bact_2-comp_sensor_kinase"/>
</dbReference>
<keyword evidence="4" id="KW-1185">Reference proteome</keyword>
<evidence type="ECO:0000259" key="2">
    <source>
        <dbReference type="Pfam" id="PF06580"/>
    </source>
</evidence>
<evidence type="ECO:0000313" key="3">
    <source>
        <dbReference type="EMBL" id="PSL29033.1"/>
    </source>
</evidence>